<dbReference type="Pfam" id="PF13844">
    <property type="entry name" value="Glyco_transf_41"/>
    <property type="match status" value="2"/>
</dbReference>
<evidence type="ECO:0000259" key="7">
    <source>
        <dbReference type="Pfam" id="PF13844"/>
    </source>
</evidence>
<dbReference type="InterPro" id="IPR028098">
    <property type="entry name" value="Glyco_trans_4-like_N"/>
</dbReference>
<dbReference type="InterPro" id="IPR029489">
    <property type="entry name" value="OGT/SEC/SPY_C"/>
</dbReference>
<feature type="domain" description="Glycosyltransferase subfamily 4-like N-terminal" evidence="6">
    <location>
        <begin position="16"/>
        <end position="212"/>
    </location>
</feature>
<evidence type="ECO:0000313" key="9">
    <source>
        <dbReference type="Proteomes" id="UP001165492"/>
    </source>
</evidence>
<dbReference type="Proteomes" id="UP001165492">
    <property type="component" value="Unassembled WGS sequence"/>
</dbReference>
<reference evidence="8" key="1">
    <citation type="submission" date="2021-11" db="EMBL/GenBank/DDBJ databases">
        <title>Description of a new species Pelosinus isolated from the bottom sediments of Lake Baikal.</title>
        <authorList>
            <person name="Zakharyuk A."/>
        </authorList>
    </citation>
    <scope>NUCLEOTIDE SEQUENCE</scope>
    <source>
        <strain evidence="8">Bkl1</strain>
    </source>
</reference>
<keyword evidence="3" id="KW-0677">Repeat</keyword>
<dbReference type="Pfam" id="PF13439">
    <property type="entry name" value="Glyco_transf_4"/>
    <property type="match status" value="1"/>
</dbReference>
<feature type="domain" description="O-GlcNAc transferase C-terminal" evidence="7">
    <location>
        <begin position="710"/>
        <end position="864"/>
    </location>
</feature>
<evidence type="ECO:0000313" key="8">
    <source>
        <dbReference type="EMBL" id="MCC5468075.1"/>
    </source>
</evidence>
<evidence type="ECO:0000256" key="1">
    <source>
        <dbReference type="ARBA" id="ARBA00004922"/>
    </source>
</evidence>
<protein>
    <submittedName>
        <fullName evidence="8">Glycosyltransferase</fullName>
        <ecNumber evidence="8">2.4.-.-</ecNumber>
    </submittedName>
</protein>
<keyword evidence="2 8" id="KW-0808">Transferase</keyword>
<evidence type="ECO:0000259" key="5">
    <source>
        <dbReference type="Pfam" id="PF00534"/>
    </source>
</evidence>
<gene>
    <name evidence="8" type="ORF">LMF89_22315</name>
</gene>
<organism evidence="8 9">
    <name type="scientific">Pelosinus baikalensis</name>
    <dbReference type="NCBI Taxonomy" id="2892015"/>
    <lineage>
        <taxon>Bacteria</taxon>
        <taxon>Bacillati</taxon>
        <taxon>Bacillota</taxon>
        <taxon>Negativicutes</taxon>
        <taxon>Selenomonadales</taxon>
        <taxon>Sporomusaceae</taxon>
        <taxon>Pelosinus</taxon>
    </lineage>
</organism>
<dbReference type="RefSeq" id="WP_229536995.1">
    <property type="nucleotide sequence ID" value="NZ_JAJHJB010000048.1"/>
</dbReference>
<evidence type="ECO:0000259" key="6">
    <source>
        <dbReference type="Pfam" id="PF13439"/>
    </source>
</evidence>
<comment type="pathway">
    <text evidence="1">Protein modification; protein glycosylation.</text>
</comment>
<dbReference type="InterPro" id="IPR001296">
    <property type="entry name" value="Glyco_trans_1"/>
</dbReference>
<dbReference type="Pfam" id="PF00534">
    <property type="entry name" value="Glycos_transf_1"/>
    <property type="match status" value="1"/>
</dbReference>
<proteinExistence type="predicted"/>
<evidence type="ECO:0000256" key="4">
    <source>
        <dbReference type="ARBA" id="ARBA00022803"/>
    </source>
</evidence>
<comment type="caution">
    <text evidence="8">The sequence shown here is derived from an EMBL/GenBank/DDBJ whole genome shotgun (WGS) entry which is preliminary data.</text>
</comment>
<feature type="domain" description="O-GlcNAc transferase C-terminal" evidence="7">
    <location>
        <begin position="879"/>
        <end position="1059"/>
    </location>
</feature>
<evidence type="ECO:0000256" key="3">
    <source>
        <dbReference type="ARBA" id="ARBA00022737"/>
    </source>
</evidence>
<accession>A0ABS8HY56</accession>
<dbReference type="PANTHER" id="PTHR12526:SF637">
    <property type="entry name" value="GLYCOSYLTRANSFERASE EPSF-RELATED"/>
    <property type="match status" value="1"/>
</dbReference>
<dbReference type="PANTHER" id="PTHR12526">
    <property type="entry name" value="GLYCOSYLTRANSFERASE"/>
    <property type="match status" value="1"/>
</dbReference>
<sequence>MIKLRIVHVNLFGAKGGAARIAWQIMTSMTAQGHEVHVFAHYNTTNDPRFIPIAVPQTGWQKGLLQQQAQQGLFDLYSTALLGVIEHPLFEQADIVHLHCINGGYFSFLLLPFLAAKPLVWTLHDPLAFTAGCYNTEDCNGWQNDWCAGCPLDSQVPSQRPQRELVQLIKGSIYKVAKFTAVCPSAWLEKQARNSILRDHNIRMIHNGIDIDTFCPNNRLECRAKLGLPAEKKIIMFAAHGGFNDQRKGGRFLIEALKKIQSPEALLLNIGSADNSALNELPIPHIDVPFIDDQQLMADYYGAADLYVSPALGEVFGLTVCEAQSCGIPVVAFATGGIPEIVVHQQTGYLADRGNSGDLASGISYFLDEPDKRRLAGEAARKRMVDKFSATRMVDDYVGLYQEILSAKTWSIGSFFPVLKKENMPQLIEKAKTTGGWGNVWQEFRNLYSRYESYPTSQRAIVADQFYCCCLRKVDVVAESWILWEIIEQWVTYRKMTMSCGALPQEEMQELLHFSRQLRKQLVHYFTQTPLDELVKIGKREERLLITVWWQLFFNSFLPLNSGVGTEFNTDSVEDFNSIEMDSISPYIRIMLVSMYHPYEADAYDMNAAELWNEPNIPFCSKAIISLWMLHVPYYNIEERHRQQLLRYASELCKLSMPSEFFISIVNKLVDGFWRASYVGGNNVSALTALGNFITLHIARFGLQNIEPIFQHNMRRKEGKLRVGYVSRFFRNQAVSYYMVNRVIHHDKNNFEITIFSLGDHCDAMTELFKEHSEKFLQYTNLADVSGIAKGIMDCKLDVLIYTDIGMDPATYLLAGMQLAPVQCAMVGHGTTTGLPTIQYYISGDFEPENAESHYREKLIKLPNLGAAQYPPPFMQDKITTRKDWKIPDDAVVFVSCANGIKHGSQRDSLLVDILKKAPNACILLKPCYSSNLDGRISERIINTAEKAGVGNRLFIVPPLNDVSALLAIADIQLDTYPYGGWTTNMEALYMGLPIITQEGDMARSRWGAHMLRALGIQEGIAANETEYVDWAVRFVHDSELRNRVKSQIKERAKNVLFNGVAARPEYEKVLLKISHRI</sequence>
<evidence type="ECO:0000256" key="2">
    <source>
        <dbReference type="ARBA" id="ARBA00022679"/>
    </source>
</evidence>
<keyword evidence="4" id="KW-0802">TPR repeat</keyword>
<dbReference type="Gene3D" id="3.40.50.11380">
    <property type="match status" value="1"/>
</dbReference>
<dbReference type="EC" id="2.4.-.-" evidence="8"/>
<keyword evidence="9" id="KW-1185">Reference proteome</keyword>
<feature type="domain" description="Glycosyl transferase family 1" evidence="5">
    <location>
        <begin position="221"/>
        <end position="383"/>
    </location>
</feature>
<name>A0ABS8HY56_9FIRM</name>
<dbReference type="Gene3D" id="3.40.50.2000">
    <property type="entry name" value="Glycogen Phosphorylase B"/>
    <property type="match status" value="3"/>
</dbReference>
<dbReference type="SUPFAM" id="SSF53756">
    <property type="entry name" value="UDP-Glycosyltransferase/glycogen phosphorylase"/>
    <property type="match status" value="2"/>
</dbReference>
<dbReference type="GO" id="GO:0016757">
    <property type="term" value="F:glycosyltransferase activity"/>
    <property type="evidence" value="ECO:0007669"/>
    <property type="project" value="UniProtKB-KW"/>
</dbReference>
<keyword evidence="8" id="KW-0328">Glycosyltransferase</keyword>
<dbReference type="EMBL" id="JAJHJB010000048">
    <property type="protein sequence ID" value="MCC5468075.1"/>
    <property type="molecule type" value="Genomic_DNA"/>
</dbReference>